<reference evidence="5" key="1">
    <citation type="submission" date="2022-12" db="EMBL/GenBank/DDBJ databases">
        <title>Draft genome assemblies for two species of Escallonia (Escalloniales).</title>
        <authorList>
            <person name="Chanderbali A."/>
            <person name="Dervinis C."/>
            <person name="Anghel I."/>
            <person name="Soltis D."/>
            <person name="Soltis P."/>
            <person name="Zapata F."/>
        </authorList>
    </citation>
    <scope>NUCLEOTIDE SEQUENCE</scope>
    <source>
        <strain evidence="5">UCBG92.1500</strain>
        <tissue evidence="5">Leaf</tissue>
    </source>
</reference>
<name>A0AA88R3A8_9ASTE</name>
<evidence type="ECO:0000313" key="6">
    <source>
        <dbReference type="Proteomes" id="UP001187471"/>
    </source>
</evidence>
<dbReference type="SUPFAM" id="SSF53335">
    <property type="entry name" value="S-adenosyl-L-methionine-dependent methyltransferases"/>
    <property type="match status" value="1"/>
</dbReference>
<evidence type="ECO:0000313" key="5">
    <source>
        <dbReference type="EMBL" id="KAK2981603.1"/>
    </source>
</evidence>
<gene>
    <name evidence="5" type="ORF">RJ640_022550</name>
</gene>
<evidence type="ECO:0000259" key="4">
    <source>
        <dbReference type="Pfam" id="PF00891"/>
    </source>
</evidence>
<dbReference type="InterPro" id="IPR016461">
    <property type="entry name" value="COMT-like"/>
</dbReference>
<keyword evidence="1" id="KW-0489">Methyltransferase</keyword>
<dbReference type="GO" id="GO:0032259">
    <property type="term" value="P:methylation"/>
    <property type="evidence" value="ECO:0007669"/>
    <property type="project" value="UniProtKB-KW"/>
</dbReference>
<dbReference type="PANTHER" id="PTHR11746">
    <property type="entry name" value="O-METHYLTRANSFERASE"/>
    <property type="match status" value="1"/>
</dbReference>
<comment type="caution">
    <text evidence="5">The sequence shown here is derived from an EMBL/GenBank/DDBJ whole genome shotgun (WGS) entry which is preliminary data.</text>
</comment>
<evidence type="ECO:0000256" key="3">
    <source>
        <dbReference type="ARBA" id="ARBA00022691"/>
    </source>
</evidence>
<keyword evidence="3" id="KW-0949">S-adenosyl-L-methionine</keyword>
<dbReference type="InterPro" id="IPR029063">
    <property type="entry name" value="SAM-dependent_MTases_sf"/>
</dbReference>
<evidence type="ECO:0000256" key="2">
    <source>
        <dbReference type="ARBA" id="ARBA00022679"/>
    </source>
</evidence>
<dbReference type="PROSITE" id="PS51683">
    <property type="entry name" value="SAM_OMT_II"/>
    <property type="match status" value="1"/>
</dbReference>
<dbReference type="GO" id="GO:0008171">
    <property type="term" value="F:O-methyltransferase activity"/>
    <property type="evidence" value="ECO:0007669"/>
    <property type="project" value="InterPro"/>
</dbReference>
<dbReference type="AlphaFoldDB" id="A0AA88R3A8"/>
<dbReference type="InterPro" id="IPR001077">
    <property type="entry name" value="COMT_C"/>
</dbReference>
<proteinExistence type="predicted"/>
<keyword evidence="6" id="KW-1185">Reference proteome</keyword>
<evidence type="ECO:0000256" key="1">
    <source>
        <dbReference type="ARBA" id="ARBA00022603"/>
    </source>
</evidence>
<organism evidence="5 6">
    <name type="scientific">Escallonia rubra</name>
    <dbReference type="NCBI Taxonomy" id="112253"/>
    <lineage>
        <taxon>Eukaryota</taxon>
        <taxon>Viridiplantae</taxon>
        <taxon>Streptophyta</taxon>
        <taxon>Embryophyta</taxon>
        <taxon>Tracheophyta</taxon>
        <taxon>Spermatophyta</taxon>
        <taxon>Magnoliopsida</taxon>
        <taxon>eudicotyledons</taxon>
        <taxon>Gunneridae</taxon>
        <taxon>Pentapetalae</taxon>
        <taxon>asterids</taxon>
        <taxon>campanulids</taxon>
        <taxon>Escalloniales</taxon>
        <taxon>Escalloniaceae</taxon>
        <taxon>Escallonia</taxon>
    </lineage>
</organism>
<sequence length="92" mass="10331">MAEPASNCAKLSMEHGFTSSGAMTATLVEREPRKNYQWILHDWNDEECLKIPKHCKEAIPCKGKGGKVIIIDIVLDNQKEIQHQLKPNSSSI</sequence>
<accession>A0AA88R3A8</accession>
<dbReference type="Gene3D" id="3.40.50.150">
    <property type="entry name" value="Vaccinia Virus protein VP39"/>
    <property type="match status" value="1"/>
</dbReference>
<feature type="domain" description="O-methyltransferase C-terminal" evidence="4">
    <location>
        <begin position="37"/>
        <end position="82"/>
    </location>
</feature>
<keyword evidence="2" id="KW-0808">Transferase</keyword>
<protein>
    <recommendedName>
        <fullName evidence="4">O-methyltransferase C-terminal domain-containing protein</fullName>
    </recommendedName>
</protein>
<dbReference type="Proteomes" id="UP001187471">
    <property type="component" value="Unassembled WGS sequence"/>
</dbReference>
<dbReference type="Pfam" id="PF00891">
    <property type="entry name" value="Methyltransf_2"/>
    <property type="match status" value="1"/>
</dbReference>
<dbReference type="EMBL" id="JAVXUO010001503">
    <property type="protein sequence ID" value="KAK2981603.1"/>
    <property type="molecule type" value="Genomic_DNA"/>
</dbReference>